<evidence type="ECO:0000256" key="3">
    <source>
        <dbReference type="ARBA" id="ARBA00023319"/>
    </source>
</evidence>
<feature type="domain" description="Ig-like" evidence="6">
    <location>
        <begin position="1178"/>
        <end position="1269"/>
    </location>
</feature>
<dbReference type="InterPro" id="IPR013783">
    <property type="entry name" value="Ig-like_fold"/>
</dbReference>
<dbReference type="FunFam" id="2.60.40.10:FF:000107">
    <property type="entry name" value="Myosin, light chain kinase a"/>
    <property type="match status" value="1"/>
</dbReference>
<dbReference type="CDD" id="cd00063">
    <property type="entry name" value="FN3"/>
    <property type="match status" value="4"/>
</dbReference>
<dbReference type="InterPro" id="IPR007110">
    <property type="entry name" value="Ig-like_dom"/>
</dbReference>
<dbReference type="FunFam" id="2.60.40.10:FF:000080">
    <property type="entry name" value="Myosin light chain kinase, smooth muscle"/>
    <property type="match status" value="1"/>
</dbReference>
<dbReference type="InterPro" id="IPR003599">
    <property type="entry name" value="Ig_sub"/>
</dbReference>
<keyword evidence="2" id="KW-0677">Repeat</keyword>
<reference evidence="8 9" key="1">
    <citation type="journal article" date="2018" name="G3 (Bethesda)">
        <title>A High-Quality Reference Genome for the Invasive Mosquitofish Gambusia affinis Using a Chicago Library.</title>
        <authorList>
            <person name="Hoffberg S.L."/>
            <person name="Troendle N.J."/>
            <person name="Glenn T.C."/>
            <person name="Mahmud O."/>
            <person name="Louha S."/>
            <person name="Chalopin D."/>
            <person name="Bennetzen J.L."/>
            <person name="Mauricio R."/>
        </authorList>
    </citation>
    <scope>NUCLEOTIDE SEQUENCE [LARGE SCALE GENOMIC DNA]</scope>
    <source>
        <strain evidence="8">NE01/NJP1002.9</strain>
        <tissue evidence="8">Muscle</tissue>
    </source>
</reference>
<feature type="domain" description="Fibronectin type-III" evidence="7">
    <location>
        <begin position="1074"/>
        <end position="1174"/>
    </location>
</feature>
<evidence type="ECO:0000256" key="2">
    <source>
        <dbReference type="ARBA" id="ARBA00022737"/>
    </source>
</evidence>
<feature type="region of interest" description="Disordered" evidence="5">
    <location>
        <begin position="484"/>
        <end position="532"/>
    </location>
</feature>
<dbReference type="SMART" id="SM00408">
    <property type="entry name" value="IGc2"/>
    <property type="match status" value="3"/>
</dbReference>
<comment type="similarity">
    <text evidence="1">Belongs to the protein kinase superfamily. CAMK Ser/Thr protein kinase family.</text>
</comment>
<evidence type="ECO:0000259" key="6">
    <source>
        <dbReference type="PROSITE" id="PS50835"/>
    </source>
</evidence>
<dbReference type="FunFam" id="2.60.40.10:FF:001097">
    <property type="entry name" value="Immunoglobulin-like and fibronectin type III domain-containing protein 1"/>
    <property type="match status" value="1"/>
</dbReference>
<sequence length="2002" mass="224175">MITQYAVTLPEGKSTPDFQCKPMPVAVKEGHFAIFKAVVTGDPKPDVSWRRAKGNLADKEKFQRKYDESTGEHILEIHEVSAEEADTYKCYAVNECGKAVCTTTLSIIDASTIPEDFRKLLKKSKSQTAGGDNDETFWDAMMNADKRDYESICSEYGIADLNMILKKLEEKRKQKGKSKQKDIITSYDNDTQKQDSLGKKNYIRNEGTVQHDTGIYIGDVEEANHHNRFLTLGDAEKDLLLTEFKLSNVDFVIKIQEIKAEENEDALFECVLTHPLPKITWMRKGILLEDGEKYNITVSDNKLIHRLLIKDCTKLDKGIYSAVAGIISCSAWLVVEDQRNPTGDAKKTIRKTAKAAGVQADLEKMAKEQQIKIQGEMEKILKAVKEKAEAEKLKGEILTSGDDCGGSDKTSKTQRKNTTNGTVTTFEDSAGMIEEGDLKKKKQTKGRVGCNIILVKTNWFSLFKERKNMKDGTLTTFEDCEVTREGEQMRAGDRKMEKQSIGPTEGEPFEDSQDPGHGSNVSNIQQDQEAEHDVTEFIDQCDDVLQQLNQLRGNKDCNKSARNKRKTNNADWKEQASDSNGQVSDDELNTEETKDSTDQGKYQQSLKQSKKSKHVANGKCVFPGEHGEGDETENVNHSANHTRRKRQGLLVTDPIIDPGVHFIWGLSDVDAILHESAELMCKLSRENCEGVWFRDGKQIYPDDNVSISMDGPIHKLVIMKCSEDNSGKYRFEADGRKTEAMLSIRDPPRFDPEDLSAFTRPLTIKVGHNAIYKLQFSGHKPIKVQWYKDGDELKDDNSTIIERSASHTRLLLSRCQRRDTGEIKIKIKNDHGFTEAVSQLIVLDKPSPPLGPAEVTESSALCIEFKWRPPKDDGGSPVTNYILERQQVGRNTWKKMGEIPGVPIYRDTDVDRGRKYCYRIWAVTSEGMSEVMETDEMQAGKFAFPGPPAPPKVVSAFNDCINISWSSPSSTGGSRLLGYILEKRKQGSNLWTCVNAPDEIIKVSGNGMSVSANECLFYYFIFVCFKMITEKRYAVRDVVEGMEYEFRVCAINLSGAGEFSNASEFVFARDPKKPPGKVTGLKVTETSYTNMVVTWTKPEDKPGIQDEAKGYFVEIRWADCTEWCRCNSSPIIMTSFNVKGLKSMDMYWVRVIAVNDGGEGTPEELPNYILAMPLPVRPRFTNNKMKSFMVVRAGNSVRITVNFEASPWPEITWLKDNVPVMKRVTISNSDGSSQLLIPTSERLDSGIYSVLVKNIVGQETFSTEVRDFSYIRKTLFLDDPKPPGPVELEESVPGTVTVIWQPSPDEKRDDRLHYTVSKLESTKHTWTTVADRLFNNRFTVCNIMQGREYHFRVYAKNDMGISAPSESPTWGMEKKKEKMVITEPTKTDCDLRCAPTFIVPLKPQTATVGYECYMSCAVKGDPAARITWYRNHVSINTDTNYYVSNTCGVCSLLILHVGPKDVGEYKVVAENSLGRAECSTVLSVREVRPGGNSHTPLLVLVSVVVIGWVAGACFFFQQHLTLTDLTDNVMGIQVKIAKLQSSHEELRLSNTKQHVSENVNTRLASLEESYALTQKQVGMALATAEQLKTSDLPAQVLSLHTEMKTRLAEVQQATVSLEQLSQLQSMLTGKSVELEDIRLQMEGLAALSSELSHKVEDLSLNFAEAESKMEEKIAQITTMTATLDGQTSEVLKLKNQLDTYQAQLVETANLRAFLESKESQLSLKASEEEQVVDQIQPPAEYRERKEADDAEEKAVAEDEEVTDDEEELAAADDEKDEEVAEAAVEETAAAESEEEEDIMEVENDQVAEANEEQVDNAGTSEEEKEPAELDEEQIGETEPDDEEKVVAEHDEEEKGVAEHDEEEKGVAEHDEEEKGVAEHDEEEEEAAGHDEEEGQAAEYDEEEGQAAEHDEEEEEAAGHGEEEEEAAKPEDQEEATKIEEQLENVVKSEEQVEEAADSETEHQALAEEEEAPTTEETEEAPGEEDTEKTPEDALPAAEDGQE</sequence>
<dbReference type="InterPro" id="IPR013098">
    <property type="entry name" value="Ig_I-set"/>
</dbReference>
<feature type="compositionally biased region" description="Acidic residues" evidence="5">
    <location>
        <begin position="1966"/>
        <end position="1986"/>
    </location>
</feature>
<dbReference type="SMART" id="SM00060">
    <property type="entry name" value="FN3"/>
    <property type="match status" value="4"/>
</dbReference>
<dbReference type="PANTHER" id="PTHR13817">
    <property type="entry name" value="TITIN"/>
    <property type="match status" value="1"/>
</dbReference>
<dbReference type="STRING" id="33528.ENSGAFP00000005752"/>
<dbReference type="GO" id="GO:0030017">
    <property type="term" value="C:sarcomere"/>
    <property type="evidence" value="ECO:0007669"/>
    <property type="project" value="UniProtKB-ARBA"/>
</dbReference>
<evidence type="ECO:0000313" key="9">
    <source>
        <dbReference type="Proteomes" id="UP000250572"/>
    </source>
</evidence>
<dbReference type="InterPro" id="IPR040849">
    <property type="entry name" value="MyBP-C_THB"/>
</dbReference>
<dbReference type="Pfam" id="PF18362">
    <property type="entry name" value="THB"/>
    <property type="match status" value="1"/>
</dbReference>
<dbReference type="SMART" id="SM00409">
    <property type="entry name" value="IG"/>
    <property type="match status" value="6"/>
</dbReference>
<feature type="compositionally biased region" description="Basic and acidic residues" evidence="5">
    <location>
        <begin position="1844"/>
        <end position="1878"/>
    </location>
</feature>
<proteinExistence type="inferred from homology"/>
<dbReference type="SUPFAM" id="SSF49265">
    <property type="entry name" value="Fibronectin type III"/>
    <property type="match status" value="2"/>
</dbReference>
<dbReference type="PROSITE" id="PS50835">
    <property type="entry name" value="IG_LIKE"/>
    <property type="match status" value="4"/>
</dbReference>
<feature type="region of interest" description="Disordered" evidence="5">
    <location>
        <begin position="403"/>
        <end position="423"/>
    </location>
</feature>
<evidence type="ECO:0000256" key="4">
    <source>
        <dbReference type="SAM" id="Coils"/>
    </source>
</evidence>
<keyword evidence="3" id="KW-0393">Immunoglobulin domain</keyword>
<feature type="region of interest" description="Disordered" evidence="5">
    <location>
        <begin position="1721"/>
        <end position="2002"/>
    </location>
</feature>
<feature type="domain" description="Fibronectin type-III" evidence="7">
    <location>
        <begin position="947"/>
        <end position="1071"/>
    </location>
</feature>
<keyword evidence="4" id="KW-0175">Coiled coil</keyword>
<feature type="compositionally biased region" description="Basic and acidic residues" evidence="5">
    <location>
        <begin position="484"/>
        <end position="498"/>
    </location>
</feature>
<evidence type="ECO:0000256" key="1">
    <source>
        <dbReference type="ARBA" id="ARBA00006692"/>
    </source>
</evidence>
<dbReference type="FunFam" id="2.60.40.10:FF:000031">
    <property type="entry name" value="Myosin-binding protein C, slow type"/>
    <property type="match status" value="1"/>
</dbReference>
<keyword evidence="9" id="KW-1185">Reference proteome</keyword>
<dbReference type="InterPro" id="IPR050964">
    <property type="entry name" value="Striated_Muscle_Regulatory"/>
</dbReference>
<evidence type="ECO:0000313" key="8">
    <source>
        <dbReference type="EMBL" id="PWA31672.1"/>
    </source>
</evidence>
<protein>
    <recommendedName>
        <fullName evidence="10">Immunoglobulin-like and fibronectin type III domain-containing protein 1</fullName>
    </recommendedName>
</protein>
<dbReference type="GO" id="GO:0003007">
    <property type="term" value="P:heart morphogenesis"/>
    <property type="evidence" value="ECO:0007669"/>
    <property type="project" value="UniProtKB-ARBA"/>
</dbReference>
<evidence type="ECO:0008006" key="10">
    <source>
        <dbReference type="Google" id="ProtNLM"/>
    </source>
</evidence>
<feature type="compositionally biased region" description="Acidic residues" evidence="5">
    <location>
        <begin position="1791"/>
        <end position="1843"/>
    </location>
</feature>
<dbReference type="PROSITE" id="PS50853">
    <property type="entry name" value="FN3"/>
    <property type="match status" value="4"/>
</dbReference>
<dbReference type="SUPFAM" id="SSF48726">
    <property type="entry name" value="Immunoglobulin"/>
    <property type="match status" value="6"/>
</dbReference>
<feature type="compositionally biased region" description="Basic and acidic residues" evidence="5">
    <location>
        <begin position="1740"/>
        <end position="1756"/>
    </location>
</feature>
<dbReference type="InterPro" id="IPR003598">
    <property type="entry name" value="Ig_sub2"/>
</dbReference>
<evidence type="ECO:0000256" key="5">
    <source>
        <dbReference type="SAM" id="MobiDB-lite"/>
    </source>
</evidence>
<dbReference type="GO" id="GO:0055013">
    <property type="term" value="P:cardiac muscle cell development"/>
    <property type="evidence" value="ECO:0007669"/>
    <property type="project" value="UniProtKB-ARBA"/>
</dbReference>
<evidence type="ECO:0000259" key="7">
    <source>
        <dbReference type="PROSITE" id="PS50853"/>
    </source>
</evidence>
<dbReference type="InterPro" id="IPR036179">
    <property type="entry name" value="Ig-like_dom_sf"/>
</dbReference>
<feature type="domain" description="Ig-like" evidence="6">
    <location>
        <begin position="658"/>
        <end position="743"/>
    </location>
</feature>
<dbReference type="Proteomes" id="UP000250572">
    <property type="component" value="Unassembled WGS sequence"/>
</dbReference>
<feature type="domain" description="Ig-like" evidence="6">
    <location>
        <begin position="16"/>
        <end position="106"/>
    </location>
</feature>
<feature type="non-terminal residue" evidence="8">
    <location>
        <position position="2002"/>
    </location>
</feature>
<feature type="domain" description="Fibronectin type-III" evidence="7">
    <location>
        <begin position="1282"/>
        <end position="1375"/>
    </location>
</feature>
<feature type="domain" description="Ig-like" evidence="6">
    <location>
        <begin position="1395"/>
        <end position="1483"/>
    </location>
</feature>
<dbReference type="InterPro" id="IPR003961">
    <property type="entry name" value="FN3_dom"/>
</dbReference>
<feature type="compositionally biased region" description="Basic and acidic residues" evidence="5">
    <location>
        <begin position="1916"/>
        <end position="1950"/>
    </location>
</feature>
<organism evidence="8 9">
    <name type="scientific">Gambusia affinis</name>
    <name type="common">Western mosquitofish</name>
    <name type="synonym">Heterandria affinis</name>
    <dbReference type="NCBI Taxonomy" id="33528"/>
    <lineage>
        <taxon>Eukaryota</taxon>
        <taxon>Metazoa</taxon>
        <taxon>Chordata</taxon>
        <taxon>Craniata</taxon>
        <taxon>Vertebrata</taxon>
        <taxon>Euteleostomi</taxon>
        <taxon>Actinopterygii</taxon>
        <taxon>Neopterygii</taxon>
        <taxon>Teleostei</taxon>
        <taxon>Neoteleostei</taxon>
        <taxon>Acanthomorphata</taxon>
        <taxon>Ovalentaria</taxon>
        <taxon>Atherinomorphae</taxon>
        <taxon>Cyprinodontiformes</taxon>
        <taxon>Poeciliidae</taxon>
        <taxon>Poeciliinae</taxon>
        <taxon>Gambusia</taxon>
    </lineage>
</organism>
<dbReference type="EMBL" id="NHOQ01000244">
    <property type="protein sequence ID" value="PWA31672.1"/>
    <property type="molecule type" value="Genomic_DNA"/>
</dbReference>
<dbReference type="Pfam" id="PF07679">
    <property type="entry name" value="I-set"/>
    <property type="match status" value="6"/>
</dbReference>
<dbReference type="FunFam" id="2.60.40.10:FF:001232">
    <property type="entry name" value="Immunoglobulin-like and fibronectin type III domain-containing 1"/>
    <property type="match status" value="1"/>
</dbReference>
<comment type="caution">
    <text evidence="8">The sequence shown here is derived from an EMBL/GenBank/DDBJ whole genome shotgun (WGS) entry which is preliminary data.</text>
</comment>
<accession>A0A315W9J8</accession>
<feature type="compositionally biased region" description="Acidic residues" evidence="5">
    <location>
        <begin position="1879"/>
        <end position="1915"/>
    </location>
</feature>
<dbReference type="Pfam" id="PF00041">
    <property type="entry name" value="fn3"/>
    <property type="match status" value="3"/>
</dbReference>
<dbReference type="PANTHER" id="PTHR13817:SF180">
    <property type="entry name" value="IMMUNOGLOBULIN-LIKE AND FIBRONECTIN TYPE III DOMAIN-CONTAINING 1, TANDEM DUPLICATE 3-RELATED"/>
    <property type="match status" value="1"/>
</dbReference>
<feature type="compositionally biased region" description="Acidic residues" evidence="5">
    <location>
        <begin position="1757"/>
        <end position="1784"/>
    </location>
</feature>
<gene>
    <name evidence="8" type="ORF">CCH79_00006540</name>
</gene>
<name>A0A315W9J8_GAMAF</name>
<dbReference type="FunFam" id="2.60.40.10:FF:001401">
    <property type="entry name" value="immunoglobulin-like and fibronectin type III domain-containing protein 1"/>
    <property type="match status" value="1"/>
</dbReference>
<dbReference type="FunFam" id="2.60.40.10:FF:001438">
    <property type="entry name" value="Immunoglobulin-like and fibronectin type III domain-containing protein 1"/>
    <property type="match status" value="1"/>
</dbReference>
<feature type="coiled-coil region" evidence="4">
    <location>
        <begin position="1655"/>
        <end position="1710"/>
    </location>
</feature>
<feature type="domain" description="Fibronectin type-III" evidence="7">
    <location>
        <begin position="848"/>
        <end position="942"/>
    </location>
</feature>
<dbReference type="Gene3D" id="2.60.40.10">
    <property type="entry name" value="Immunoglobulins"/>
    <property type="match status" value="10"/>
</dbReference>
<feature type="region of interest" description="Disordered" evidence="5">
    <location>
        <begin position="555"/>
        <end position="643"/>
    </location>
</feature>
<dbReference type="InterPro" id="IPR036116">
    <property type="entry name" value="FN3_sf"/>
</dbReference>